<evidence type="ECO:0000256" key="2">
    <source>
        <dbReference type="ARBA" id="ARBA00004273"/>
    </source>
</evidence>
<name>A0A6P8J2I5_ACTTE</name>
<keyword evidence="5" id="KW-0999">Mitochondrion inner membrane</keyword>
<evidence type="ECO:0000256" key="8">
    <source>
        <dbReference type="ARBA" id="ARBA00023136"/>
    </source>
</evidence>
<dbReference type="InterPro" id="IPR008949">
    <property type="entry name" value="Isoprenoid_synthase_dom_sf"/>
</dbReference>
<proteinExistence type="inferred from homology"/>
<evidence type="ECO:0000256" key="11">
    <source>
        <dbReference type="ARBA" id="ARBA00069034"/>
    </source>
</evidence>
<keyword evidence="6" id="KW-0809">Transit peptide</keyword>
<evidence type="ECO:0000313" key="13">
    <source>
        <dbReference type="RefSeq" id="XP_031572278.1"/>
    </source>
</evidence>
<keyword evidence="7" id="KW-0496">Mitochondrion</keyword>
<dbReference type="Pfam" id="PF00494">
    <property type="entry name" value="SQS_PSY"/>
    <property type="match status" value="1"/>
</dbReference>
<evidence type="ECO:0000256" key="10">
    <source>
        <dbReference type="ARBA" id="ARBA00056665"/>
    </source>
</evidence>
<reference evidence="13" key="1">
    <citation type="submission" date="2025-08" db="UniProtKB">
        <authorList>
            <consortium name="RefSeq"/>
        </authorList>
    </citation>
    <scope>IDENTIFICATION</scope>
    <source>
        <tissue evidence="13">Tentacle</tissue>
    </source>
</reference>
<dbReference type="SUPFAM" id="SSF48576">
    <property type="entry name" value="Terpenoid synthases"/>
    <property type="match status" value="1"/>
</dbReference>
<evidence type="ECO:0000256" key="5">
    <source>
        <dbReference type="ARBA" id="ARBA00022792"/>
    </source>
</evidence>
<keyword evidence="12" id="KW-1185">Reference proteome</keyword>
<dbReference type="InParanoid" id="A0A6P8J2I5"/>
<evidence type="ECO:0000256" key="1">
    <source>
        <dbReference type="ARBA" id="ARBA00001805"/>
    </source>
</evidence>
<dbReference type="InterPro" id="IPR002060">
    <property type="entry name" value="Squ/phyt_synthse"/>
</dbReference>
<dbReference type="Proteomes" id="UP000515163">
    <property type="component" value="Unplaced"/>
</dbReference>
<dbReference type="GeneID" id="116306369"/>
<dbReference type="GO" id="GO:0005743">
    <property type="term" value="C:mitochondrial inner membrane"/>
    <property type="evidence" value="ECO:0007669"/>
    <property type="project" value="UniProtKB-SubCell"/>
</dbReference>
<keyword evidence="8" id="KW-0472">Membrane</keyword>
<comment type="similarity">
    <text evidence="9">Belongs to the NDUFAF6 family.</text>
</comment>
<dbReference type="EC" id="2.5.1.32" evidence="3"/>
<dbReference type="Gene3D" id="1.10.600.10">
    <property type="entry name" value="Farnesyl Diphosphate Synthase"/>
    <property type="match status" value="1"/>
</dbReference>
<dbReference type="AlphaFoldDB" id="A0A6P8J2I5"/>
<dbReference type="GO" id="GO:0016117">
    <property type="term" value="P:carotenoid biosynthetic process"/>
    <property type="evidence" value="ECO:0007669"/>
    <property type="project" value="UniProtKB-KW"/>
</dbReference>
<protein>
    <recommendedName>
        <fullName evidence="11">NADH dehydrogenase (ubiquinone) complex I, assembly factor 6</fullName>
        <ecNumber evidence="3">2.5.1.32</ecNumber>
    </recommendedName>
</protein>
<dbReference type="PANTHER" id="PTHR31480">
    <property type="entry name" value="BIFUNCTIONAL LYCOPENE CYCLASE/PHYTOENE SYNTHASE"/>
    <property type="match status" value="1"/>
</dbReference>
<comment type="subcellular location">
    <subcellularLocation>
        <location evidence="2">Mitochondrion inner membrane</location>
    </subcellularLocation>
</comment>
<dbReference type="OrthoDB" id="270318at2759"/>
<comment type="catalytic activity">
    <reaction evidence="1">
        <text>2 (2E,6E,10E)-geranylgeranyl diphosphate = 15-cis-phytoene + 2 diphosphate</text>
        <dbReference type="Rhea" id="RHEA:34475"/>
        <dbReference type="ChEBI" id="CHEBI:27787"/>
        <dbReference type="ChEBI" id="CHEBI:33019"/>
        <dbReference type="ChEBI" id="CHEBI:58756"/>
        <dbReference type="EC" id="2.5.1.32"/>
    </reaction>
</comment>
<evidence type="ECO:0000256" key="7">
    <source>
        <dbReference type="ARBA" id="ARBA00023128"/>
    </source>
</evidence>
<evidence type="ECO:0000313" key="12">
    <source>
        <dbReference type="Proteomes" id="UP000515163"/>
    </source>
</evidence>
<keyword evidence="4" id="KW-0125">Carotenoid biosynthesis</keyword>
<comment type="function">
    <text evidence="10">Involved in the assembly of mitochondrial NADH:ubiquinone oxidoreductase complex (complex I) at early stages. May play a role in the biogenesis of complex I subunit MT-ND1.</text>
</comment>
<dbReference type="KEGG" id="aten:116306369"/>
<dbReference type="FunFam" id="1.10.600.10:FF:000013">
    <property type="entry name" value="NADH dehydrogenase (ubiquinone) complex I, assembly factor 6"/>
    <property type="match status" value="1"/>
</dbReference>
<gene>
    <name evidence="13" type="primary">LOC116306369</name>
</gene>
<organism evidence="12 13">
    <name type="scientific">Actinia tenebrosa</name>
    <name type="common">Australian red waratah sea anemone</name>
    <dbReference type="NCBI Taxonomy" id="6105"/>
    <lineage>
        <taxon>Eukaryota</taxon>
        <taxon>Metazoa</taxon>
        <taxon>Cnidaria</taxon>
        <taxon>Anthozoa</taxon>
        <taxon>Hexacorallia</taxon>
        <taxon>Actiniaria</taxon>
        <taxon>Actiniidae</taxon>
        <taxon>Actinia</taxon>
    </lineage>
</organism>
<accession>A0A6P8J2I5</accession>
<evidence type="ECO:0000256" key="4">
    <source>
        <dbReference type="ARBA" id="ARBA00022746"/>
    </source>
</evidence>
<dbReference type="RefSeq" id="XP_031572278.1">
    <property type="nucleotide sequence ID" value="XM_031716418.1"/>
</dbReference>
<evidence type="ECO:0000256" key="6">
    <source>
        <dbReference type="ARBA" id="ARBA00022946"/>
    </source>
</evidence>
<evidence type="ECO:0000256" key="3">
    <source>
        <dbReference type="ARBA" id="ARBA00012396"/>
    </source>
</evidence>
<dbReference type="FunCoup" id="A0A6P8J2I5">
    <property type="interactions" value="1558"/>
</dbReference>
<evidence type="ECO:0000256" key="9">
    <source>
        <dbReference type="ARBA" id="ARBA00038273"/>
    </source>
</evidence>
<sequence length="313" mass="35882">MAAVNRTRKIFLKISNCRRKSSIVSYTKYSTNSVQSNSQYCMNLVRRMDYENFLCTLLLPKATRNSALAIRAFNVELAQIQDMVTEKHIGKMRIQFWKDTMEKIYKGHPPQHPVALAVIEAVQKHNLSKMWFTRLTDARESNLEDRPHTSVKNLEVYCENSVSSVLYLVLEAAGIKDVHADHAASHIGKAVGIVTLLRAAPYLANRRKVYIPNDILIKHNVSHQDIIKGSTAQPVKDVTFELASLANNHLSTAQSFKTKIPKAAFRVFLPSVSCQHYLNKIQRVDFDLFHSSLRERNHLLPIQLLRNAWTRRY</sequence>